<dbReference type="Proteomes" id="UP001139981">
    <property type="component" value="Unassembled WGS sequence"/>
</dbReference>
<gene>
    <name evidence="1" type="ORF">IWW38_005448</name>
</gene>
<accession>A0ACC1LVN7</accession>
<name>A0ACC1LVN7_9FUNG</name>
<feature type="non-terminal residue" evidence="1">
    <location>
        <position position="444"/>
    </location>
</feature>
<comment type="caution">
    <text evidence="1">The sequence shown here is derived from an EMBL/GenBank/DDBJ whole genome shotgun (WGS) entry which is preliminary data.</text>
</comment>
<protein>
    <submittedName>
        <fullName evidence="1">Uncharacterized protein</fullName>
    </submittedName>
</protein>
<dbReference type="EMBL" id="JANBVB010002549">
    <property type="protein sequence ID" value="KAJ2884260.1"/>
    <property type="molecule type" value="Genomic_DNA"/>
</dbReference>
<keyword evidence="2" id="KW-1185">Reference proteome</keyword>
<organism evidence="1 2">
    <name type="scientific">Coemansia aciculifera</name>
    <dbReference type="NCBI Taxonomy" id="417176"/>
    <lineage>
        <taxon>Eukaryota</taxon>
        <taxon>Fungi</taxon>
        <taxon>Fungi incertae sedis</taxon>
        <taxon>Zoopagomycota</taxon>
        <taxon>Kickxellomycotina</taxon>
        <taxon>Kickxellomycetes</taxon>
        <taxon>Kickxellales</taxon>
        <taxon>Kickxellaceae</taxon>
        <taxon>Coemansia</taxon>
    </lineage>
</organism>
<proteinExistence type="predicted"/>
<reference evidence="1" key="1">
    <citation type="submission" date="2022-07" db="EMBL/GenBank/DDBJ databases">
        <title>Phylogenomic reconstructions and comparative analyses of Kickxellomycotina fungi.</title>
        <authorList>
            <person name="Reynolds N.K."/>
            <person name="Stajich J.E."/>
            <person name="Barry K."/>
            <person name="Grigoriev I.V."/>
            <person name="Crous P."/>
            <person name="Smith M.E."/>
        </authorList>
    </citation>
    <scope>NUCLEOTIDE SEQUENCE</scope>
    <source>
        <strain evidence="1">CBS 190363</strain>
    </source>
</reference>
<evidence type="ECO:0000313" key="1">
    <source>
        <dbReference type="EMBL" id="KAJ2884260.1"/>
    </source>
</evidence>
<evidence type="ECO:0000313" key="2">
    <source>
        <dbReference type="Proteomes" id="UP001139981"/>
    </source>
</evidence>
<sequence>MIDLEEAESGSTAVDVTSLVSGPVVFSASSSSVRGWTGAAVRDIMVESVHRVDRQAQIKYQAFPKSGHYTCQVTVTWSHPSKAKRSTQRRPIPNAATEVFEPLDALKHAWSVPSSLVVGATARDARDLAALVYLYTQDAVTSVGVLPPALAALWMQWDAALKLDEERGKAAREKARAEFLARLWADYLLHGQQQPKEGGGEEPVQPPTRAKTDGGGVSAVRTRMWGPQTIGDRRKQRKALASDELPARQFGAEIRAALREHRVCIVRGETGSGKSSQVPQYAVEQMLSTGSYKGGRVLCTQPRRLSALAIATRVSQELGDAAVGGSGALVGYQIRFDARASESNALVFCTTGVLLRRLASDPDLRGVACVICDEVQERTLELDFLLILMRRLLERRRDFRLVLMSATVDADAFACYFDACPVVDIPGRAFPVASVYLPQLVHMS</sequence>